<comment type="caution">
    <text evidence="2">The sequence shown here is derived from an EMBL/GenBank/DDBJ whole genome shotgun (WGS) entry which is preliminary data.</text>
</comment>
<evidence type="ECO:0000313" key="2">
    <source>
        <dbReference type="EMBL" id="GAA1418119.1"/>
    </source>
</evidence>
<evidence type="ECO:0000256" key="1">
    <source>
        <dbReference type="SAM" id="MobiDB-lite"/>
    </source>
</evidence>
<accession>A0ABN1YMM2</accession>
<evidence type="ECO:0000313" key="3">
    <source>
        <dbReference type="Proteomes" id="UP001500973"/>
    </source>
</evidence>
<dbReference type="EMBL" id="BAAAIZ010000013">
    <property type="protein sequence ID" value="GAA1418119.1"/>
    <property type="molecule type" value="Genomic_DNA"/>
</dbReference>
<sequence length="135" mass="13842">MAASPAGHRRTGAFLLPRTFPRPFPRGVPPMRSSPGSPGFPRLAPTGAGRRKERIVARAVPAPRVAGAVPVPLSVVSTVSSAQVAAHPPGYSSRHLGTDTHGCVPGPTARWRRLVTGAGARVLASGAPEGGGYSR</sequence>
<organism evidence="2 3">
    <name type="scientific">Streptomyces thermospinosisporus</name>
    <dbReference type="NCBI Taxonomy" id="161482"/>
    <lineage>
        <taxon>Bacteria</taxon>
        <taxon>Bacillati</taxon>
        <taxon>Actinomycetota</taxon>
        <taxon>Actinomycetes</taxon>
        <taxon>Kitasatosporales</taxon>
        <taxon>Streptomycetaceae</taxon>
        <taxon>Streptomyces</taxon>
    </lineage>
</organism>
<protein>
    <submittedName>
        <fullName evidence="2">Uncharacterized protein</fullName>
    </submittedName>
</protein>
<keyword evidence="3" id="KW-1185">Reference proteome</keyword>
<feature type="region of interest" description="Disordered" evidence="1">
    <location>
        <begin position="1"/>
        <end position="52"/>
    </location>
</feature>
<gene>
    <name evidence="2" type="ORF">GCM10009601_13240</name>
</gene>
<proteinExistence type="predicted"/>
<dbReference type="Proteomes" id="UP001500973">
    <property type="component" value="Unassembled WGS sequence"/>
</dbReference>
<reference evidence="2 3" key="1">
    <citation type="journal article" date="2019" name="Int. J. Syst. Evol. Microbiol.">
        <title>The Global Catalogue of Microorganisms (GCM) 10K type strain sequencing project: providing services to taxonomists for standard genome sequencing and annotation.</title>
        <authorList>
            <consortium name="The Broad Institute Genomics Platform"/>
            <consortium name="The Broad Institute Genome Sequencing Center for Infectious Disease"/>
            <person name="Wu L."/>
            <person name="Ma J."/>
        </authorList>
    </citation>
    <scope>NUCLEOTIDE SEQUENCE [LARGE SCALE GENOMIC DNA]</scope>
    <source>
        <strain evidence="2 3">JCM 11756</strain>
    </source>
</reference>
<name>A0ABN1YMM2_9ACTN</name>